<evidence type="ECO:0000313" key="2">
    <source>
        <dbReference type="EMBL" id="PWR20183.1"/>
    </source>
</evidence>
<reference evidence="2 3" key="1">
    <citation type="submission" date="2018-05" db="EMBL/GenBank/DDBJ databases">
        <title>Zavarzinia sp. HR-AS.</title>
        <authorList>
            <person name="Lee Y."/>
            <person name="Jeon C.O."/>
        </authorList>
    </citation>
    <scope>NUCLEOTIDE SEQUENCE [LARGE SCALE GENOMIC DNA]</scope>
    <source>
        <strain evidence="2 3">HR-AS</strain>
    </source>
</reference>
<dbReference type="InterPro" id="IPR001893">
    <property type="entry name" value="Cys-rich_GLG1_repeat"/>
</dbReference>
<gene>
    <name evidence="2" type="ORF">DKG74_16000</name>
</gene>
<evidence type="ECO:0000256" key="1">
    <source>
        <dbReference type="SAM" id="SignalP"/>
    </source>
</evidence>
<dbReference type="GO" id="GO:0016020">
    <property type="term" value="C:membrane"/>
    <property type="evidence" value="ECO:0007669"/>
    <property type="project" value="InterPro"/>
</dbReference>
<evidence type="ECO:0000313" key="3">
    <source>
        <dbReference type="Proteomes" id="UP000245461"/>
    </source>
</evidence>
<keyword evidence="3" id="KW-1185">Reference proteome</keyword>
<organism evidence="2 3">
    <name type="scientific">Zavarzinia aquatilis</name>
    <dbReference type="NCBI Taxonomy" id="2211142"/>
    <lineage>
        <taxon>Bacteria</taxon>
        <taxon>Pseudomonadati</taxon>
        <taxon>Pseudomonadota</taxon>
        <taxon>Alphaproteobacteria</taxon>
        <taxon>Rhodospirillales</taxon>
        <taxon>Zavarziniaceae</taxon>
        <taxon>Zavarzinia</taxon>
    </lineage>
</organism>
<keyword evidence="1" id="KW-0732">Signal</keyword>
<accession>A0A317E457</accession>
<dbReference type="Proteomes" id="UP000245461">
    <property type="component" value="Unassembled WGS sequence"/>
</dbReference>
<evidence type="ECO:0008006" key="4">
    <source>
        <dbReference type="Google" id="ProtNLM"/>
    </source>
</evidence>
<sequence>MITRTLAVAALILAAASPAFAQQGMAKKLRAACAADAKALCADVEPGGGRILQCLKAKQDQVSKDCLSAIEDAQAARAAGTAQ</sequence>
<dbReference type="EMBL" id="QGLE01000010">
    <property type="protein sequence ID" value="PWR20183.1"/>
    <property type="molecule type" value="Genomic_DNA"/>
</dbReference>
<feature type="signal peptide" evidence="1">
    <location>
        <begin position="1"/>
        <end position="21"/>
    </location>
</feature>
<comment type="caution">
    <text evidence="2">The sequence shown here is derived from an EMBL/GenBank/DDBJ whole genome shotgun (WGS) entry which is preliminary data.</text>
</comment>
<dbReference type="Pfam" id="PF00839">
    <property type="entry name" value="Cys_rich_FGFR"/>
    <property type="match status" value="1"/>
</dbReference>
<feature type="chain" id="PRO_5016418855" description="Cysteine rich repeat protein" evidence="1">
    <location>
        <begin position="22"/>
        <end position="83"/>
    </location>
</feature>
<dbReference type="AlphaFoldDB" id="A0A317E457"/>
<dbReference type="RefSeq" id="WP_109907181.1">
    <property type="nucleotide sequence ID" value="NZ_QGLE01000010.1"/>
</dbReference>
<name>A0A317E457_9PROT</name>
<protein>
    <recommendedName>
        <fullName evidence="4">Cysteine rich repeat protein</fullName>
    </recommendedName>
</protein>
<proteinExistence type="predicted"/>